<feature type="repeat" description="ANK" evidence="3">
    <location>
        <begin position="584"/>
        <end position="616"/>
    </location>
</feature>
<dbReference type="PANTHER" id="PTHR24198:SF165">
    <property type="entry name" value="ANKYRIN REPEAT-CONTAINING PROTEIN-RELATED"/>
    <property type="match status" value="1"/>
</dbReference>
<dbReference type="AlphaFoldDB" id="A0A146G1V9"/>
<feature type="repeat" description="ANK" evidence="3">
    <location>
        <begin position="555"/>
        <end position="582"/>
    </location>
</feature>
<keyword evidence="2 3" id="KW-0040">ANK repeat</keyword>
<dbReference type="Pfam" id="PF00023">
    <property type="entry name" value="Ank"/>
    <property type="match status" value="2"/>
</dbReference>
<dbReference type="PROSITE" id="PS50297">
    <property type="entry name" value="ANK_REP_REGION"/>
    <property type="match status" value="5"/>
</dbReference>
<evidence type="ECO:0000256" key="2">
    <source>
        <dbReference type="ARBA" id="ARBA00023043"/>
    </source>
</evidence>
<proteinExistence type="predicted"/>
<dbReference type="EMBL" id="BDCO01000002">
    <property type="protein sequence ID" value="GAT31630.1"/>
    <property type="molecule type" value="Genomic_DNA"/>
</dbReference>
<accession>A0A146G1V9</accession>
<name>A0A146G1V9_TERSA</name>
<dbReference type="InterPro" id="IPR036770">
    <property type="entry name" value="Ankyrin_rpt-contain_sf"/>
</dbReference>
<dbReference type="OrthoDB" id="174574at2"/>
<dbReference type="Proteomes" id="UP000076023">
    <property type="component" value="Unassembled WGS sequence"/>
</dbReference>
<evidence type="ECO:0000313" key="5">
    <source>
        <dbReference type="Proteomes" id="UP000076023"/>
    </source>
</evidence>
<keyword evidence="1" id="KW-0677">Repeat</keyword>
<organism evidence="4 5">
    <name type="scientific">Terrimicrobium sacchariphilum</name>
    <dbReference type="NCBI Taxonomy" id="690879"/>
    <lineage>
        <taxon>Bacteria</taxon>
        <taxon>Pseudomonadati</taxon>
        <taxon>Verrucomicrobiota</taxon>
        <taxon>Terrimicrobiia</taxon>
        <taxon>Terrimicrobiales</taxon>
        <taxon>Terrimicrobiaceae</taxon>
        <taxon>Terrimicrobium</taxon>
    </lineage>
</organism>
<dbReference type="STRING" id="690879.TSACC_224"/>
<feature type="repeat" description="ANK" evidence="3">
    <location>
        <begin position="809"/>
        <end position="838"/>
    </location>
</feature>
<gene>
    <name evidence="4" type="ORF">TSACC_224</name>
</gene>
<evidence type="ECO:0000313" key="4">
    <source>
        <dbReference type="EMBL" id="GAT31630.1"/>
    </source>
</evidence>
<dbReference type="SMART" id="SM00248">
    <property type="entry name" value="ANK"/>
    <property type="match status" value="13"/>
</dbReference>
<feature type="repeat" description="ANK" evidence="3">
    <location>
        <begin position="416"/>
        <end position="448"/>
    </location>
</feature>
<dbReference type="Gene3D" id="1.25.40.20">
    <property type="entry name" value="Ankyrin repeat-containing domain"/>
    <property type="match status" value="6"/>
</dbReference>
<feature type="repeat" description="ANK" evidence="3">
    <location>
        <begin position="682"/>
        <end position="714"/>
    </location>
</feature>
<dbReference type="Pfam" id="PF12796">
    <property type="entry name" value="Ank_2"/>
    <property type="match status" value="2"/>
</dbReference>
<protein>
    <submittedName>
        <fullName evidence="4">Ankyrin REPeat-containing protein</fullName>
    </submittedName>
</protein>
<dbReference type="InterPro" id="IPR002110">
    <property type="entry name" value="Ankyrin_rpt"/>
</dbReference>
<keyword evidence="5" id="KW-1185">Reference proteome</keyword>
<dbReference type="PANTHER" id="PTHR24198">
    <property type="entry name" value="ANKYRIN REPEAT AND PROTEIN KINASE DOMAIN-CONTAINING PROTEIN"/>
    <property type="match status" value="1"/>
</dbReference>
<dbReference type="PRINTS" id="PR01415">
    <property type="entry name" value="ANKYRIN"/>
</dbReference>
<dbReference type="InParanoid" id="A0A146G1V9"/>
<reference evidence="5" key="1">
    <citation type="journal article" date="2017" name="Genome Announc.">
        <title>Draft Genome Sequence of Terrimicrobium sacchariphilum NM-5T, a Facultative Anaerobic Soil Bacterium of the Class Spartobacteria.</title>
        <authorList>
            <person name="Qiu Y.L."/>
            <person name="Tourlousse D.M."/>
            <person name="Matsuura N."/>
            <person name="Ohashi A."/>
            <person name="Sekiguchi Y."/>
        </authorList>
    </citation>
    <scope>NUCLEOTIDE SEQUENCE [LARGE SCALE GENOMIC DNA]</scope>
    <source>
        <strain evidence="5">NM-5</strain>
    </source>
</reference>
<dbReference type="SUPFAM" id="SSF48403">
    <property type="entry name" value="Ankyrin repeat"/>
    <property type="match status" value="3"/>
</dbReference>
<dbReference type="RefSeq" id="WP_075077524.1">
    <property type="nucleotide sequence ID" value="NZ_BDCO01000002.1"/>
</dbReference>
<dbReference type="Pfam" id="PF13637">
    <property type="entry name" value="Ank_4"/>
    <property type="match status" value="1"/>
</dbReference>
<feature type="repeat" description="ANK" evidence="3">
    <location>
        <begin position="289"/>
        <end position="322"/>
    </location>
</feature>
<dbReference type="PROSITE" id="PS50088">
    <property type="entry name" value="ANK_REPEAT"/>
    <property type="match status" value="6"/>
</dbReference>
<comment type="caution">
    <text evidence="4">The sequence shown here is derived from an EMBL/GenBank/DDBJ whole genome shotgun (WGS) entry which is preliminary data.</text>
</comment>
<evidence type="ECO:0000256" key="3">
    <source>
        <dbReference type="PROSITE-ProRule" id="PRU00023"/>
    </source>
</evidence>
<sequence>MPSSQDGPQKRLPARPSLEFLRKEAKKLHRSLKEQNPGSSLSQAQHALAREYGFANWAELVAEVSKRRGADSSPMPLDVLQAFLSAAVPRPEAHHKSGSLAPAEAILEKHLGLASRSLAAACALGEVETVRDFLQKSAPSQPEPPRDWTPLVYLCFSRFLRDRARPEADFVECARLLLAHGASANEHFLSPQGEVESALYGAAGIANSSLLTRLLLDAGADPDDDEALYHASEFTSHAALSVLLAANPGTERVSYCMCHKMDQEDPEGLALFLRHGADPNALIGRGVFRGSRPLHFALYRRRSTGILRLLLDAGADPSLADVNGITPAQLAARLGQKESATLLGADHLDGESRYLMALSSGDRQTAETTQADFPDTPQKFPNLLVDAAEAGNLEAVRLMLDAGFPINTRGASYGGWNGTALDHAAWAGHVEVVRLLLERGADFRLVHSYNGTALGAAINGASQAGHDRGAATIDILARAYTPSELNGYISYSETEPNPDIPPLLRRIQQELPQGCDREMVEAAEEGDAAKLRLLLDAHPERMTKAWGGPWDQPLLHLAATGGHEECVRLLIERGFDPNMRDHMDKATALHFAAGEGRLEVVKILIEAGADIEGGGNDHELNILGWATSLGPFREETARYLLSRGATMTLWSAIALDDAQAVRRIVRENPNSLATAQMSRNEDARSPLHHAVERNRPAMVRLLLDLGADPTRHDALGFSALGCVSEKTDPEILALLEQSGLRLSLYDALVLARYEQAEALLDPASIRRGGNQTHLFVYAVAKGNWPMAEWLLARGADINAIAEVYQCPATALHFAVENKPPERIRWLLDQGADPGIRDGKFDSDVRGWATFLGRDEIVRIIDEHLSSIERR</sequence>
<evidence type="ECO:0000256" key="1">
    <source>
        <dbReference type="ARBA" id="ARBA00022737"/>
    </source>
</evidence>